<dbReference type="EMBL" id="BAAAHH010000016">
    <property type="protein sequence ID" value="GAA0955289.1"/>
    <property type="molecule type" value="Genomic_DNA"/>
</dbReference>
<dbReference type="NCBIfam" id="TIGR03544">
    <property type="entry name" value="DivI1A_domain"/>
    <property type="match status" value="3"/>
</dbReference>
<organism evidence="1 2">
    <name type="scientific">Actinocorallia libanotica</name>
    <dbReference type="NCBI Taxonomy" id="46162"/>
    <lineage>
        <taxon>Bacteria</taxon>
        <taxon>Bacillati</taxon>
        <taxon>Actinomycetota</taxon>
        <taxon>Actinomycetes</taxon>
        <taxon>Streptosporangiales</taxon>
        <taxon>Thermomonosporaceae</taxon>
        <taxon>Actinocorallia</taxon>
    </lineage>
</organism>
<evidence type="ECO:0000313" key="2">
    <source>
        <dbReference type="Proteomes" id="UP001500665"/>
    </source>
</evidence>
<gene>
    <name evidence="1" type="ORF">GCM10009550_39840</name>
</gene>
<accession>A0ABP4BV20</accession>
<protein>
    <recommendedName>
        <fullName evidence="3">DivIVA domain-containing protein</fullName>
    </recommendedName>
</protein>
<evidence type="ECO:0000313" key="1">
    <source>
        <dbReference type="EMBL" id="GAA0955289.1"/>
    </source>
</evidence>
<dbReference type="InterPro" id="IPR019933">
    <property type="entry name" value="DivIVA_domain"/>
</dbReference>
<dbReference type="Proteomes" id="UP001500665">
    <property type="component" value="Unassembled WGS sequence"/>
</dbReference>
<dbReference type="Gene3D" id="6.10.250.660">
    <property type="match status" value="2"/>
</dbReference>
<evidence type="ECO:0008006" key="3">
    <source>
        <dbReference type="Google" id="ProtNLM"/>
    </source>
</evidence>
<keyword evidence="2" id="KW-1185">Reference proteome</keyword>
<name>A0ABP4BV20_9ACTN</name>
<reference evidence="2" key="1">
    <citation type="journal article" date="2019" name="Int. J. Syst. Evol. Microbiol.">
        <title>The Global Catalogue of Microorganisms (GCM) 10K type strain sequencing project: providing services to taxonomists for standard genome sequencing and annotation.</title>
        <authorList>
            <consortium name="The Broad Institute Genomics Platform"/>
            <consortium name="The Broad Institute Genome Sequencing Center for Infectious Disease"/>
            <person name="Wu L."/>
            <person name="Ma J."/>
        </authorList>
    </citation>
    <scope>NUCLEOTIDE SEQUENCE [LARGE SCALE GENOMIC DNA]</scope>
    <source>
        <strain evidence="2">JCM 10696</strain>
    </source>
</reference>
<dbReference type="RefSeq" id="WP_344242364.1">
    <property type="nucleotide sequence ID" value="NZ_BAAAHH010000016.1"/>
</dbReference>
<proteinExistence type="predicted"/>
<sequence length="179" mass="19800">MARFPRVLRGYFAGEVDALLLRIEATLGRADAPVPPITADELRATKLNVVVRGYDPHAVDGALMEYARELEQRERGGDEPYAETVTGQVPWLVRWIQRAQFTTTRLRPGYREQDVDEFLDRVVAGLLGQAPPVYGHDVRQSVFGSAFLGAGYHEVEVDRFLDELAAALDHLGQAGKAPG</sequence>
<comment type="caution">
    <text evidence="1">The sequence shown here is derived from an EMBL/GenBank/DDBJ whole genome shotgun (WGS) entry which is preliminary data.</text>
</comment>